<reference evidence="2 3" key="1">
    <citation type="submission" date="2018-10" db="EMBL/GenBank/DDBJ databases">
        <title>Genomic Encyclopedia of Archaeal and Bacterial Type Strains, Phase II (KMG-II): from individual species to whole genera.</title>
        <authorList>
            <person name="Goeker M."/>
        </authorList>
    </citation>
    <scope>NUCLEOTIDE SEQUENCE [LARGE SCALE GENOMIC DNA]</scope>
    <source>
        <strain evidence="2 3">VM1</strain>
    </source>
</reference>
<dbReference type="EMBL" id="REFO01000012">
    <property type="protein sequence ID" value="RMA96054.1"/>
    <property type="molecule type" value="Genomic_DNA"/>
</dbReference>
<keyword evidence="1" id="KW-0812">Transmembrane</keyword>
<accession>A0A3M0BHY3</accession>
<evidence type="ECO:0000256" key="1">
    <source>
        <dbReference type="SAM" id="Phobius"/>
    </source>
</evidence>
<gene>
    <name evidence="2" type="ORF">CLV39_1065</name>
</gene>
<feature type="transmembrane region" description="Helical" evidence="1">
    <location>
        <begin position="12"/>
        <end position="30"/>
    </location>
</feature>
<dbReference type="RefSeq" id="WP_281271972.1">
    <property type="nucleotide sequence ID" value="NZ_REFO01000012.1"/>
</dbReference>
<name>A0A3M0BHY3_9AQUI</name>
<comment type="caution">
    <text evidence="2">The sequence shown here is derived from an EMBL/GenBank/DDBJ whole genome shotgun (WGS) entry which is preliminary data.</text>
</comment>
<keyword evidence="1" id="KW-0472">Membrane</keyword>
<evidence type="ECO:0000313" key="3">
    <source>
        <dbReference type="Proteomes" id="UP000280842"/>
    </source>
</evidence>
<proteinExistence type="predicted"/>
<keyword evidence="1" id="KW-1133">Transmembrane helix</keyword>
<evidence type="ECO:0000313" key="2">
    <source>
        <dbReference type="EMBL" id="RMA96054.1"/>
    </source>
</evidence>
<organism evidence="2 3">
    <name type="scientific">Hydrogenothermus marinus</name>
    <dbReference type="NCBI Taxonomy" id="133270"/>
    <lineage>
        <taxon>Bacteria</taxon>
        <taxon>Pseudomonadati</taxon>
        <taxon>Aquificota</taxon>
        <taxon>Aquificia</taxon>
        <taxon>Aquificales</taxon>
        <taxon>Hydrogenothermaceae</taxon>
        <taxon>Hydrogenothermus</taxon>
    </lineage>
</organism>
<protein>
    <submittedName>
        <fullName evidence="2">Uncharacterized protein</fullName>
    </submittedName>
</protein>
<keyword evidence="3" id="KW-1185">Reference proteome</keyword>
<sequence>MQNWVNSFPELILLILMLTQFLFLWGILMSRTVKENSQQQAH</sequence>
<dbReference type="AlphaFoldDB" id="A0A3M0BHY3"/>
<dbReference type="Proteomes" id="UP000280842">
    <property type="component" value="Unassembled WGS sequence"/>
</dbReference>